<comment type="subcellular location">
    <subcellularLocation>
        <location evidence="1">Cell membrane</location>
        <topology evidence="1">Multi-pass membrane protein</topology>
    </subcellularLocation>
</comment>
<evidence type="ECO:0000256" key="1">
    <source>
        <dbReference type="ARBA" id="ARBA00004651"/>
    </source>
</evidence>
<dbReference type="GO" id="GO:1903785">
    <property type="term" value="P:L-valine transmembrane transport"/>
    <property type="evidence" value="ECO:0007669"/>
    <property type="project" value="TreeGrafter"/>
</dbReference>
<evidence type="ECO:0000256" key="5">
    <source>
        <dbReference type="ARBA" id="ARBA00022692"/>
    </source>
</evidence>
<reference evidence="9 10" key="1">
    <citation type="submission" date="2017-12" db="EMBL/GenBank/DDBJ databases">
        <title>Taxonomic description and draft genome of Pradoshia cofamensis Gen. nov., sp. nov., a thermotolerant bacillale isolated from anterior gut of earthworm Eisenia fetida.</title>
        <authorList>
            <person name="Saha T."/>
            <person name="Chakraborty R."/>
        </authorList>
    </citation>
    <scope>NUCLEOTIDE SEQUENCE [LARGE SCALE GENOMIC DNA]</scope>
    <source>
        <strain evidence="9 10">EAG3</strain>
    </source>
</reference>
<feature type="transmembrane region" description="Helical" evidence="8">
    <location>
        <begin position="6"/>
        <end position="24"/>
    </location>
</feature>
<feature type="transmembrane region" description="Helical" evidence="8">
    <location>
        <begin position="199"/>
        <end position="217"/>
    </location>
</feature>
<evidence type="ECO:0000256" key="7">
    <source>
        <dbReference type="ARBA" id="ARBA00023136"/>
    </source>
</evidence>
<dbReference type="Proteomes" id="UP000239663">
    <property type="component" value="Unassembled WGS sequence"/>
</dbReference>
<accession>A0A2S7N0Q3</accession>
<comment type="caution">
    <text evidence="9">The sequence shown here is derived from an EMBL/GenBank/DDBJ whole genome shotgun (WGS) entry which is preliminary data.</text>
</comment>
<evidence type="ECO:0000256" key="4">
    <source>
        <dbReference type="ARBA" id="ARBA00022475"/>
    </source>
</evidence>
<dbReference type="AlphaFoldDB" id="A0A2S7N0Q3"/>
<protein>
    <submittedName>
        <fullName evidence="9">Branched-chain amino acid ABC transporter permease</fullName>
    </submittedName>
</protein>
<dbReference type="EMBL" id="PKOZ01000004">
    <property type="protein sequence ID" value="PQD95593.1"/>
    <property type="molecule type" value="Genomic_DNA"/>
</dbReference>
<evidence type="ECO:0000256" key="8">
    <source>
        <dbReference type="SAM" id="Phobius"/>
    </source>
</evidence>
<keyword evidence="7 8" id="KW-0472">Membrane</keyword>
<dbReference type="OrthoDB" id="3177005at2"/>
<dbReference type="InterPro" id="IPR011606">
    <property type="entry name" value="Brnchd-chn_aa_trnsp_permease"/>
</dbReference>
<feature type="transmembrane region" description="Helical" evidence="8">
    <location>
        <begin position="57"/>
        <end position="77"/>
    </location>
</feature>
<sequence>MNGLRAGVSIAIGYFPVAVTFGLLSKSSGLSLAETFSMSLIVYAGAAQYIALNLLSLGIGIAEIIMATFILNSRHFLMSASIQARAAKEPLWKKLIYAFGITDETFSVASMKSGKITAGFMFGLGGIAYVSWLLSTLLGYLFGASLPDVLKESMGIALYAMFIALLMPALSKSRKILTLALSGAGLNFLFTYFEFLTTGWSLIVSALLASIGVEWMYGNRKGRNAA</sequence>
<evidence type="ECO:0000256" key="2">
    <source>
        <dbReference type="ARBA" id="ARBA00010735"/>
    </source>
</evidence>
<evidence type="ECO:0000256" key="6">
    <source>
        <dbReference type="ARBA" id="ARBA00022989"/>
    </source>
</evidence>
<dbReference type="Pfam" id="PF03591">
    <property type="entry name" value="AzlC"/>
    <property type="match status" value="1"/>
</dbReference>
<evidence type="ECO:0000313" key="9">
    <source>
        <dbReference type="EMBL" id="PQD95593.1"/>
    </source>
</evidence>
<keyword evidence="3" id="KW-0813">Transport</keyword>
<gene>
    <name evidence="9" type="ORF">CYL18_09430</name>
</gene>
<keyword evidence="4" id="KW-1003">Cell membrane</keyword>
<evidence type="ECO:0000313" key="10">
    <source>
        <dbReference type="Proteomes" id="UP000239663"/>
    </source>
</evidence>
<comment type="similarity">
    <text evidence="2">Belongs to the AzlC family.</text>
</comment>
<dbReference type="PANTHER" id="PTHR34979">
    <property type="entry name" value="INNER MEMBRANE PROTEIN YGAZ"/>
    <property type="match status" value="1"/>
</dbReference>
<keyword evidence="10" id="KW-1185">Reference proteome</keyword>
<feature type="transmembrane region" description="Helical" evidence="8">
    <location>
        <begin position="154"/>
        <end position="171"/>
    </location>
</feature>
<dbReference type="PANTHER" id="PTHR34979:SF1">
    <property type="entry name" value="INNER MEMBRANE PROTEIN YGAZ"/>
    <property type="match status" value="1"/>
</dbReference>
<dbReference type="GO" id="GO:0005886">
    <property type="term" value="C:plasma membrane"/>
    <property type="evidence" value="ECO:0007669"/>
    <property type="project" value="UniProtKB-SubCell"/>
</dbReference>
<name>A0A2S7N0Q3_9BACI</name>
<keyword evidence="6 8" id="KW-1133">Transmembrane helix</keyword>
<keyword evidence="5 8" id="KW-0812">Transmembrane</keyword>
<proteinExistence type="inferred from homology"/>
<organism evidence="9 10">
    <name type="scientific">Pradoshia eiseniae</name>
    <dbReference type="NCBI Taxonomy" id="2064768"/>
    <lineage>
        <taxon>Bacteria</taxon>
        <taxon>Bacillati</taxon>
        <taxon>Bacillota</taxon>
        <taxon>Bacilli</taxon>
        <taxon>Bacillales</taxon>
        <taxon>Bacillaceae</taxon>
        <taxon>Pradoshia</taxon>
    </lineage>
</organism>
<feature type="transmembrane region" description="Helical" evidence="8">
    <location>
        <begin position="120"/>
        <end position="142"/>
    </location>
</feature>
<evidence type="ECO:0000256" key="3">
    <source>
        <dbReference type="ARBA" id="ARBA00022448"/>
    </source>
</evidence>